<evidence type="ECO:0000313" key="3">
    <source>
        <dbReference type="EMBL" id="KAF2855319.1"/>
    </source>
</evidence>
<reference evidence="3" key="1">
    <citation type="submission" date="2020-01" db="EMBL/GenBank/DDBJ databases">
        <authorList>
            <consortium name="DOE Joint Genome Institute"/>
            <person name="Haridas S."/>
            <person name="Albert R."/>
            <person name="Binder M."/>
            <person name="Bloem J."/>
            <person name="Labutti K."/>
            <person name="Salamov A."/>
            <person name="Andreopoulos B."/>
            <person name="Baker S.E."/>
            <person name="Barry K."/>
            <person name="Bills G."/>
            <person name="Bluhm B.H."/>
            <person name="Cannon C."/>
            <person name="Castanera R."/>
            <person name="Culley D.E."/>
            <person name="Daum C."/>
            <person name="Ezra D."/>
            <person name="Gonzalez J.B."/>
            <person name="Henrissat B."/>
            <person name="Kuo A."/>
            <person name="Liang C."/>
            <person name="Lipzen A."/>
            <person name="Lutzoni F."/>
            <person name="Magnuson J."/>
            <person name="Mondo S."/>
            <person name="Nolan M."/>
            <person name="Ohm R."/>
            <person name="Pangilinan J."/>
            <person name="Park H.-J."/>
            <person name="Ramirez L."/>
            <person name="Alfaro M."/>
            <person name="Sun H."/>
            <person name="Tritt A."/>
            <person name="Yoshinaga Y."/>
            <person name="Zwiers L.-H."/>
            <person name="Turgeon B.G."/>
            <person name="Goodwin S.B."/>
            <person name="Spatafora J.W."/>
            <person name="Crous P.W."/>
            <person name="Grigoriev I.V."/>
        </authorList>
    </citation>
    <scope>NUCLEOTIDE SEQUENCE</scope>
    <source>
        <strain evidence="3">IPT5</strain>
    </source>
</reference>
<accession>A0A6A7BLJ2</accession>
<keyword evidence="2" id="KW-1133">Transmembrane helix</keyword>
<gene>
    <name evidence="3" type="ORF">T440DRAFT_209539</name>
</gene>
<keyword evidence="4" id="KW-1185">Reference proteome</keyword>
<feature type="compositionally biased region" description="Polar residues" evidence="1">
    <location>
        <begin position="76"/>
        <end position="113"/>
    </location>
</feature>
<evidence type="ECO:0000256" key="1">
    <source>
        <dbReference type="SAM" id="MobiDB-lite"/>
    </source>
</evidence>
<feature type="region of interest" description="Disordered" evidence="1">
    <location>
        <begin position="28"/>
        <end position="115"/>
    </location>
</feature>
<keyword evidence="2" id="KW-0472">Membrane</keyword>
<evidence type="ECO:0000313" key="4">
    <source>
        <dbReference type="Proteomes" id="UP000799423"/>
    </source>
</evidence>
<evidence type="ECO:0000256" key="2">
    <source>
        <dbReference type="SAM" id="Phobius"/>
    </source>
</evidence>
<protein>
    <submittedName>
        <fullName evidence="3">Uncharacterized protein</fullName>
    </submittedName>
</protein>
<dbReference type="EMBL" id="MU006291">
    <property type="protein sequence ID" value="KAF2855319.1"/>
    <property type="molecule type" value="Genomic_DNA"/>
</dbReference>
<dbReference type="Proteomes" id="UP000799423">
    <property type="component" value="Unassembled WGS sequence"/>
</dbReference>
<name>A0A6A7BLJ2_9PLEO</name>
<proteinExistence type="predicted"/>
<keyword evidence="2" id="KW-0812">Transmembrane</keyword>
<dbReference type="AlphaFoldDB" id="A0A6A7BLJ2"/>
<organism evidence="3 4">
    <name type="scientific">Plenodomus tracheiphilus IPT5</name>
    <dbReference type="NCBI Taxonomy" id="1408161"/>
    <lineage>
        <taxon>Eukaryota</taxon>
        <taxon>Fungi</taxon>
        <taxon>Dikarya</taxon>
        <taxon>Ascomycota</taxon>
        <taxon>Pezizomycotina</taxon>
        <taxon>Dothideomycetes</taxon>
        <taxon>Pleosporomycetidae</taxon>
        <taxon>Pleosporales</taxon>
        <taxon>Pleosporineae</taxon>
        <taxon>Leptosphaeriaceae</taxon>
        <taxon>Plenodomus</taxon>
    </lineage>
</organism>
<feature type="transmembrane region" description="Helical" evidence="2">
    <location>
        <begin position="280"/>
        <end position="299"/>
    </location>
</feature>
<dbReference type="OrthoDB" id="409136at2759"/>
<feature type="transmembrane region" description="Helical" evidence="2">
    <location>
        <begin position="311"/>
        <end position="332"/>
    </location>
</feature>
<sequence>MVLNLRRSVYKQSILSIRTCIKLLQEPRRSPAGSDSPRGPKPLSALSGATRSKHLEGSTASKGSSSEEHASISSSTNQPSAAPSSGVQSTPLSANPKSGVSQPQETTRSQASHPTGWVVNVPEDFMLLCFRVKKYLTRRHDLGLSRVSSDRELFSAFRREYHSRRSGWLHRTWSLRTVQRINFVKFVLRPRREIDGLEPGMPTAQELHYTYDPRPPGLIPPIGNNMLMHRFNSPEACYNDDICLKQIPKRVNERPTPGIAPDLHTGWGLHFEEGLDFERICFVLLGAFVSSGLFGLIWAVCKGSLQDGFTVAGFVASGEAVAVASLQLLIVARADD</sequence>